<accession>A0ACB7T6Y0</accession>
<evidence type="ECO:0000313" key="1">
    <source>
        <dbReference type="EMBL" id="KAH6942685.1"/>
    </source>
</evidence>
<reference evidence="1" key="1">
    <citation type="submission" date="2020-05" db="EMBL/GenBank/DDBJ databases">
        <title>Large-scale comparative analyses of tick genomes elucidate their genetic diversity and vector capacities.</title>
        <authorList>
            <person name="Jia N."/>
            <person name="Wang J."/>
            <person name="Shi W."/>
            <person name="Du L."/>
            <person name="Sun Y."/>
            <person name="Zhan W."/>
            <person name="Jiang J."/>
            <person name="Wang Q."/>
            <person name="Zhang B."/>
            <person name="Ji P."/>
            <person name="Sakyi L.B."/>
            <person name="Cui X."/>
            <person name="Yuan T."/>
            <person name="Jiang B."/>
            <person name="Yang W."/>
            <person name="Lam T.T.-Y."/>
            <person name="Chang Q."/>
            <person name="Ding S."/>
            <person name="Wang X."/>
            <person name="Zhu J."/>
            <person name="Ruan X."/>
            <person name="Zhao L."/>
            <person name="Wei J."/>
            <person name="Que T."/>
            <person name="Du C."/>
            <person name="Cheng J."/>
            <person name="Dai P."/>
            <person name="Han X."/>
            <person name="Huang E."/>
            <person name="Gao Y."/>
            <person name="Liu J."/>
            <person name="Shao H."/>
            <person name="Ye R."/>
            <person name="Li L."/>
            <person name="Wei W."/>
            <person name="Wang X."/>
            <person name="Wang C."/>
            <person name="Yang T."/>
            <person name="Huo Q."/>
            <person name="Li W."/>
            <person name="Guo W."/>
            <person name="Chen H."/>
            <person name="Zhou L."/>
            <person name="Ni X."/>
            <person name="Tian J."/>
            <person name="Zhou Y."/>
            <person name="Sheng Y."/>
            <person name="Liu T."/>
            <person name="Pan Y."/>
            <person name="Xia L."/>
            <person name="Li J."/>
            <person name="Zhao F."/>
            <person name="Cao W."/>
        </authorList>
    </citation>
    <scope>NUCLEOTIDE SEQUENCE</scope>
    <source>
        <strain evidence="1">Hyas-2018</strain>
    </source>
</reference>
<organism evidence="1 2">
    <name type="scientific">Hyalomma asiaticum</name>
    <name type="common">Tick</name>
    <dbReference type="NCBI Taxonomy" id="266040"/>
    <lineage>
        <taxon>Eukaryota</taxon>
        <taxon>Metazoa</taxon>
        <taxon>Ecdysozoa</taxon>
        <taxon>Arthropoda</taxon>
        <taxon>Chelicerata</taxon>
        <taxon>Arachnida</taxon>
        <taxon>Acari</taxon>
        <taxon>Parasitiformes</taxon>
        <taxon>Ixodida</taxon>
        <taxon>Ixodoidea</taxon>
        <taxon>Ixodidae</taxon>
        <taxon>Hyalomminae</taxon>
        <taxon>Hyalomma</taxon>
    </lineage>
</organism>
<evidence type="ECO:0000313" key="2">
    <source>
        <dbReference type="Proteomes" id="UP000821845"/>
    </source>
</evidence>
<name>A0ACB7T6Y0_HYAAI</name>
<keyword evidence="2" id="KW-1185">Reference proteome</keyword>
<comment type="caution">
    <text evidence="1">The sequence shown here is derived from an EMBL/GenBank/DDBJ whole genome shotgun (WGS) entry which is preliminary data.</text>
</comment>
<dbReference type="Proteomes" id="UP000821845">
    <property type="component" value="Chromosome 10"/>
</dbReference>
<sequence>MSAITLPPPPHVGDSARRTVRHRGDFVQNLATARRERACTHLQDNHVLQARRNRRPAVVSVRPCRDEKGFHTDGNPLGDRAPPPRGLILHAYSPRAASARSSRGKKHFSCASGTTTTPPDCGRR</sequence>
<protein>
    <submittedName>
        <fullName evidence="1">Uncharacterized protein</fullName>
    </submittedName>
</protein>
<dbReference type="EMBL" id="CM023490">
    <property type="protein sequence ID" value="KAH6942685.1"/>
    <property type="molecule type" value="Genomic_DNA"/>
</dbReference>
<proteinExistence type="predicted"/>
<gene>
    <name evidence="1" type="ORF">HPB50_009236</name>
</gene>